<dbReference type="Pfam" id="PF02817">
    <property type="entry name" value="E3_binding"/>
    <property type="match status" value="1"/>
</dbReference>
<reference evidence="13 14" key="1">
    <citation type="submission" date="2018-06" db="EMBL/GenBank/DDBJ databases">
        <authorList>
            <consortium name="Pathogen Informatics"/>
            <person name="Doyle S."/>
        </authorList>
    </citation>
    <scope>NUCLEOTIDE SEQUENCE [LARGE SCALE GENOMIC DNA]</scope>
    <source>
        <strain evidence="14">NCTC 11048</strain>
    </source>
</reference>
<accession>A0A380G9P2</accession>
<comment type="catalytic activity">
    <reaction evidence="8">
        <text>N(6)-[(R)-dihydrolipoyl]-L-lysyl-[protein] + acetyl-CoA = N(6)-[(R)-S(8)-acetyldihydrolipoyl]-L-lysyl-[protein] + CoA</text>
        <dbReference type="Rhea" id="RHEA:17017"/>
        <dbReference type="Rhea" id="RHEA-COMP:10475"/>
        <dbReference type="Rhea" id="RHEA-COMP:10478"/>
        <dbReference type="ChEBI" id="CHEBI:57287"/>
        <dbReference type="ChEBI" id="CHEBI:57288"/>
        <dbReference type="ChEBI" id="CHEBI:83100"/>
        <dbReference type="ChEBI" id="CHEBI:83111"/>
        <dbReference type="EC" id="2.3.1.12"/>
    </reaction>
</comment>
<evidence type="ECO:0000256" key="6">
    <source>
        <dbReference type="ARBA" id="ARBA00023315"/>
    </source>
</evidence>
<keyword evidence="4 9" id="KW-0808">Transferase</keyword>
<organism evidence="13 14">
    <name type="scientific">Staphylococcus intermedius NCTC 11048</name>
    <dbReference type="NCBI Taxonomy" id="1141106"/>
    <lineage>
        <taxon>Bacteria</taxon>
        <taxon>Bacillati</taxon>
        <taxon>Bacillota</taxon>
        <taxon>Bacilli</taxon>
        <taxon>Bacillales</taxon>
        <taxon>Staphylococcaceae</taxon>
        <taxon>Staphylococcus</taxon>
        <taxon>Staphylococcus intermedius group</taxon>
    </lineage>
</organism>
<comment type="function">
    <text evidence="7">The pyruvate dehydrogenase complex catalyzes the overall conversion of pyruvate to acetyl-CoA and CO(2). It contains multiple copies of three enzymatic components: pyruvate dehydrogenase (E1), dihydrolipoamide acetyltransferase (E2) and lipoamide dehydrogenase (E3).</text>
</comment>
<evidence type="ECO:0000313" key="13">
    <source>
        <dbReference type="EMBL" id="SUM46691.1"/>
    </source>
</evidence>
<dbReference type="RefSeq" id="WP_019168728.1">
    <property type="nucleotide sequence ID" value="NZ_CAIB01000163.1"/>
</dbReference>
<dbReference type="InterPro" id="IPR001078">
    <property type="entry name" value="2-oxoacid_DH_actylTfrase"/>
</dbReference>
<dbReference type="InterPro" id="IPR011053">
    <property type="entry name" value="Single_hybrid_motif"/>
</dbReference>
<dbReference type="InterPro" id="IPR036625">
    <property type="entry name" value="E3-bd_dom_sf"/>
</dbReference>
<dbReference type="PROSITE" id="PS51826">
    <property type="entry name" value="PSBD"/>
    <property type="match status" value="1"/>
</dbReference>
<keyword evidence="6 9" id="KW-0012">Acyltransferase</keyword>
<feature type="domain" description="Lipoyl-binding" evidence="11">
    <location>
        <begin position="1"/>
        <end position="75"/>
    </location>
</feature>
<evidence type="ECO:0000256" key="7">
    <source>
        <dbReference type="ARBA" id="ARBA00025211"/>
    </source>
</evidence>
<feature type="compositionally biased region" description="Low complexity" evidence="10">
    <location>
        <begin position="103"/>
        <end position="113"/>
    </location>
</feature>
<dbReference type="STRING" id="1141106.GCA_000308095_01040"/>
<dbReference type="Proteomes" id="UP000255549">
    <property type="component" value="Unassembled WGS sequence"/>
</dbReference>
<gene>
    <name evidence="13" type="primary">pdhC_1</name>
    <name evidence="13" type="ORF">NCTC11048_01753</name>
</gene>
<dbReference type="EMBL" id="UHDP01000003">
    <property type="protein sequence ID" value="SUM46691.1"/>
    <property type="molecule type" value="Genomic_DNA"/>
</dbReference>
<dbReference type="OrthoDB" id="9805770at2"/>
<dbReference type="GO" id="GO:0004742">
    <property type="term" value="F:dihydrolipoyllysine-residue acetyltransferase activity"/>
    <property type="evidence" value="ECO:0007669"/>
    <property type="project" value="UniProtKB-EC"/>
</dbReference>
<dbReference type="InterPro" id="IPR050743">
    <property type="entry name" value="2-oxoacid_DH_E2_comp"/>
</dbReference>
<dbReference type="GO" id="GO:0005737">
    <property type="term" value="C:cytoplasm"/>
    <property type="evidence" value="ECO:0007669"/>
    <property type="project" value="TreeGrafter"/>
</dbReference>
<evidence type="ECO:0000313" key="14">
    <source>
        <dbReference type="Proteomes" id="UP000255549"/>
    </source>
</evidence>
<evidence type="ECO:0000256" key="4">
    <source>
        <dbReference type="ARBA" id="ARBA00022679"/>
    </source>
</evidence>
<feature type="region of interest" description="Disordered" evidence="10">
    <location>
        <begin position="78"/>
        <end position="120"/>
    </location>
</feature>
<proteinExistence type="inferred from homology"/>
<dbReference type="Gene3D" id="2.40.50.100">
    <property type="match status" value="1"/>
</dbReference>
<dbReference type="Pfam" id="PF00198">
    <property type="entry name" value="2-oxoacid_dh"/>
    <property type="match status" value="1"/>
</dbReference>
<dbReference type="InterPro" id="IPR000089">
    <property type="entry name" value="Biotin_lipoyl"/>
</dbReference>
<evidence type="ECO:0000256" key="5">
    <source>
        <dbReference type="ARBA" id="ARBA00022823"/>
    </source>
</evidence>
<comment type="similarity">
    <text evidence="2 9">Belongs to the 2-oxoacid dehydrogenase family.</text>
</comment>
<dbReference type="Gene3D" id="4.10.320.10">
    <property type="entry name" value="E3-binding domain"/>
    <property type="match status" value="1"/>
</dbReference>
<evidence type="ECO:0000256" key="9">
    <source>
        <dbReference type="RuleBase" id="RU003423"/>
    </source>
</evidence>
<evidence type="ECO:0000256" key="8">
    <source>
        <dbReference type="ARBA" id="ARBA00048370"/>
    </source>
</evidence>
<dbReference type="GO" id="GO:0031405">
    <property type="term" value="F:lipoic acid binding"/>
    <property type="evidence" value="ECO:0007669"/>
    <property type="project" value="TreeGrafter"/>
</dbReference>
<keyword evidence="14" id="KW-1185">Reference proteome</keyword>
<dbReference type="AlphaFoldDB" id="A0A380G9P2"/>
<evidence type="ECO:0000256" key="2">
    <source>
        <dbReference type="ARBA" id="ARBA00007317"/>
    </source>
</evidence>
<evidence type="ECO:0000256" key="1">
    <source>
        <dbReference type="ARBA" id="ARBA00001938"/>
    </source>
</evidence>
<dbReference type="Gene3D" id="3.30.559.10">
    <property type="entry name" value="Chloramphenicol acetyltransferase-like domain"/>
    <property type="match status" value="1"/>
</dbReference>
<dbReference type="InterPro" id="IPR004167">
    <property type="entry name" value="PSBD"/>
</dbReference>
<comment type="subunit">
    <text evidence="3">Forms a 24-polypeptide structural core with octahedral symmetry.</text>
</comment>
<protein>
    <recommendedName>
        <fullName evidence="9">Dihydrolipoamide acetyltransferase component of pyruvate dehydrogenase complex</fullName>
        <ecNumber evidence="9">2.3.1.-</ecNumber>
    </recommendedName>
</protein>
<dbReference type="PANTHER" id="PTHR43178">
    <property type="entry name" value="DIHYDROLIPOAMIDE ACETYLTRANSFERASE COMPONENT OF PYRUVATE DEHYDROGENASE COMPLEX"/>
    <property type="match status" value="1"/>
</dbReference>
<dbReference type="InterPro" id="IPR023213">
    <property type="entry name" value="CAT-like_dom_sf"/>
</dbReference>
<dbReference type="SUPFAM" id="SSF47005">
    <property type="entry name" value="Peripheral subunit-binding domain of 2-oxo acid dehydrogenase complex"/>
    <property type="match status" value="1"/>
</dbReference>
<evidence type="ECO:0000256" key="10">
    <source>
        <dbReference type="SAM" id="MobiDB-lite"/>
    </source>
</evidence>
<evidence type="ECO:0000256" key="3">
    <source>
        <dbReference type="ARBA" id="ARBA00011484"/>
    </source>
</evidence>
<dbReference type="PROSITE" id="PS00189">
    <property type="entry name" value="LIPOYL"/>
    <property type="match status" value="1"/>
</dbReference>
<evidence type="ECO:0000259" key="11">
    <source>
        <dbReference type="PROSITE" id="PS50968"/>
    </source>
</evidence>
<feature type="region of interest" description="Disordered" evidence="10">
    <location>
        <begin position="161"/>
        <end position="202"/>
    </location>
</feature>
<feature type="domain" description="Peripheral subunit-binding (PSBD)" evidence="12">
    <location>
        <begin position="121"/>
        <end position="158"/>
    </location>
</feature>
<feature type="compositionally biased region" description="Polar residues" evidence="10">
    <location>
        <begin position="190"/>
        <end position="199"/>
    </location>
</feature>
<dbReference type="InterPro" id="IPR003016">
    <property type="entry name" value="2-oxoA_DH_lipoyl-BS"/>
</dbReference>
<dbReference type="Pfam" id="PF00364">
    <property type="entry name" value="Biotin_lipoyl"/>
    <property type="match status" value="1"/>
</dbReference>
<dbReference type="SUPFAM" id="SSF51230">
    <property type="entry name" value="Single hybrid motif"/>
    <property type="match status" value="1"/>
</dbReference>
<keyword evidence="5 9" id="KW-0450">Lipoyl</keyword>
<feature type="compositionally biased region" description="Basic and acidic residues" evidence="10">
    <location>
        <begin position="83"/>
        <end position="100"/>
    </location>
</feature>
<comment type="cofactor">
    <cofactor evidence="1 9">
        <name>(R)-lipoate</name>
        <dbReference type="ChEBI" id="CHEBI:83088"/>
    </cofactor>
</comment>
<dbReference type="PANTHER" id="PTHR43178:SF5">
    <property type="entry name" value="LIPOAMIDE ACYLTRANSFERASE COMPONENT OF BRANCHED-CHAIN ALPHA-KETO ACID DEHYDROGENASE COMPLEX, MITOCHONDRIAL"/>
    <property type="match status" value="1"/>
</dbReference>
<evidence type="ECO:0000259" key="12">
    <source>
        <dbReference type="PROSITE" id="PS51826"/>
    </source>
</evidence>
<dbReference type="FunFam" id="3.30.559.10:FF:000007">
    <property type="entry name" value="Dihydrolipoamide acetyltransferase component of pyruvate dehydrogenase complex"/>
    <property type="match status" value="1"/>
</dbReference>
<sequence length="431" mass="47314">MEIKMPKLGESVHEGTIEQWLVKEGDHVEEYDPLCEVITDKVTAEVPSSYTGTIKKIIAAAGETIEVGTVICEMEVEGATSETSEKTAPEADTESKDLPKQETASTSAVSSSSNQPKNNGRFSPVVFRLASEHNIDLSAVTGTGFEGRVTKKDIERVIEQGTTVTANNDRPQDNVAPKAPTPTPASTATQSDNSQSVGASDTVIPVNGVRRQIANKMVQSVHEIPHAWMAIEVDATELTKTRAHYKNQFKAQEGYNLTFFAFFIKAVAEALKKYSLLNSTWQNDEIVLHSDINISIAVAHENKLFVPVIRHADEKSIKGIAREIHELAQKARQNKLSYEDMQGGTFTVNNTGTFGSVSSMGIINHPQAAILQVESIVKRPVVIDDMIAIRSMVNLCLSLDHRILDGLQAGQFLNEVKQRIEAYTIEHTQVY</sequence>
<name>A0A380G9P2_STAIN</name>
<dbReference type="SUPFAM" id="SSF52777">
    <property type="entry name" value="CoA-dependent acyltransferases"/>
    <property type="match status" value="1"/>
</dbReference>
<dbReference type="PROSITE" id="PS50968">
    <property type="entry name" value="BIOTINYL_LIPOYL"/>
    <property type="match status" value="1"/>
</dbReference>
<dbReference type="CDD" id="cd06849">
    <property type="entry name" value="lipoyl_domain"/>
    <property type="match status" value="1"/>
</dbReference>
<dbReference type="EC" id="2.3.1.-" evidence="9"/>